<protein>
    <submittedName>
        <fullName evidence="1">Uncharacterized protein</fullName>
    </submittedName>
</protein>
<reference evidence="1 2" key="1">
    <citation type="journal article" date="2024" name="Science">
        <title>Giant polyketide synthase enzymes in the biosynthesis of giant marine polyether toxins.</title>
        <authorList>
            <person name="Fallon T.R."/>
            <person name="Shende V.V."/>
            <person name="Wierzbicki I.H."/>
            <person name="Pendleton A.L."/>
            <person name="Watervoot N.F."/>
            <person name="Auber R.P."/>
            <person name="Gonzalez D.J."/>
            <person name="Wisecaver J.H."/>
            <person name="Moore B.S."/>
        </authorList>
    </citation>
    <scope>NUCLEOTIDE SEQUENCE [LARGE SCALE GENOMIC DNA]</scope>
    <source>
        <strain evidence="1 2">12B1</strain>
    </source>
</reference>
<accession>A0AB34IE08</accession>
<keyword evidence="2" id="KW-1185">Reference proteome</keyword>
<evidence type="ECO:0000313" key="1">
    <source>
        <dbReference type="EMBL" id="KAL1496856.1"/>
    </source>
</evidence>
<dbReference type="EMBL" id="JBGBPQ010000028">
    <property type="protein sequence ID" value="KAL1496856.1"/>
    <property type="molecule type" value="Genomic_DNA"/>
</dbReference>
<evidence type="ECO:0000313" key="2">
    <source>
        <dbReference type="Proteomes" id="UP001515480"/>
    </source>
</evidence>
<dbReference type="AlphaFoldDB" id="A0AB34IE08"/>
<proteinExistence type="predicted"/>
<dbReference type="Proteomes" id="UP001515480">
    <property type="component" value="Unassembled WGS sequence"/>
</dbReference>
<comment type="caution">
    <text evidence="1">The sequence shown here is derived from an EMBL/GenBank/DDBJ whole genome shotgun (WGS) entry which is preliminary data.</text>
</comment>
<organism evidence="1 2">
    <name type="scientific">Prymnesium parvum</name>
    <name type="common">Toxic golden alga</name>
    <dbReference type="NCBI Taxonomy" id="97485"/>
    <lineage>
        <taxon>Eukaryota</taxon>
        <taxon>Haptista</taxon>
        <taxon>Haptophyta</taxon>
        <taxon>Prymnesiophyceae</taxon>
        <taxon>Prymnesiales</taxon>
        <taxon>Prymnesiaceae</taxon>
        <taxon>Prymnesium</taxon>
    </lineage>
</organism>
<sequence>MSARAARRAHLLSASLDRMGKENDLSTCAVIASLKYAAPPLALALTPSGSHLVVGHPELTRYGDRFLGVLLIEK</sequence>
<gene>
    <name evidence="1" type="ORF">AB1Y20_014441</name>
</gene>
<name>A0AB34IE08_PRYPA</name>